<dbReference type="InterPro" id="IPR013763">
    <property type="entry name" value="Cyclin-like_dom"/>
</dbReference>
<sequence length="538" mass="58336">MPCWYWEAEELLNTPSYRDGVERQTESKYRCEGAKFILQCGQDLGLTYNTIATGIVFFHRFYMAHSFKKYDRYVVAACALFLAGKVEETPKLCRDLVRSVQKHLDERTFAAHFASQTQGRSPAELVMQTERLMLRTLKFDFIVEHPYKHLLEMGRRLRGSQEEISTIVRHAWAFVNDSLYTTLCLQWEPEIIACSVLYLGSLCSSFPIRDWEGRSGPNDKWWSSSCPGSAFPSSSASAIASWTCTRAITAPAACQPPLPIATVTIIIAIVLAMAGAAEELIRTAGPSPPPTRPPSRPHRSRPAACTCTNRINPCGDHSLRFNLAVRCRRRRPSGGESGALPAPSAASHPARLGVSRLYADAELCAHWQLAPVRVRHECRSAASPATAASSAAHGIRVSTAAAAGHVNHSHFAPFAASASAATSAIASGRRICASAAAAPATAAAPPRPGPDAAEPSSAPAPAVNQSRIDAHAYWPICPGQSSSALPPPMSMPMPMSTAAGQMQPQMQQPQQFPRMPIGNFTGQQRPQQHPNKNLHSLT</sequence>
<evidence type="ECO:0000259" key="4">
    <source>
        <dbReference type="SMART" id="SM00385"/>
    </source>
</evidence>
<evidence type="ECO:0000256" key="3">
    <source>
        <dbReference type="SAM" id="MobiDB-lite"/>
    </source>
</evidence>
<feature type="domain" description="Cyclin-like" evidence="4">
    <location>
        <begin position="35"/>
        <end position="135"/>
    </location>
</feature>
<feature type="region of interest" description="Disordered" evidence="3">
    <location>
        <begin position="282"/>
        <end position="302"/>
    </location>
</feature>
<feature type="region of interest" description="Disordered" evidence="3">
    <location>
        <begin position="495"/>
        <end position="538"/>
    </location>
</feature>
<dbReference type="InterPro" id="IPR006671">
    <property type="entry name" value="Cyclin_N"/>
</dbReference>
<feature type="region of interest" description="Disordered" evidence="3">
    <location>
        <begin position="441"/>
        <end position="463"/>
    </location>
</feature>
<dbReference type="GO" id="GO:0006357">
    <property type="term" value="P:regulation of transcription by RNA polymerase II"/>
    <property type="evidence" value="ECO:0007669"/>
    <property type="project" value="InterPro"/>
</dbReference>
<dbReference type="Pfam" id="PF00134">
    <property type="entry name" value="Cyclin_N"/>
    <property type="match status" value="1"/>
</dbReference>
<feature type="compositionally biased region" description="Polar residues" evidence="3">
    <location>
        <begin position="520"/>
        <end position="538"/>
    </location>
</feature>
<evidence type="ECO:0000256" key="1">
    <source>
        <dbReference type="ARBA" id="ARBA00023127"/>
    </source>
</evidence>
<keyword evidence="1 2" id="KW-0195">Cyclin</keyword>
<dbReference type="PANTHER" id="PTHR10026">
    <property type="entry name" value="CYCLIN"/>
    <property type="match status" value="1"/>
</dbReference>
<dbReference type="Proteomes" id="UP000215902">
    <property type="component" value="Unassembled WGS sequence"/>
</dbReference>
<evidence type="ECO:0000313" key="5">
    <source>
        <dbReference type="EMBL" id="PAA89562.1"/>
    </source>
</evidence>
<feature type="compositionally biased region" description="Low complexity" evidence="3">
    <location>
        <begin position="495"/>
        <end position="511"/>
    </location>
</feature>
<comment type="similarity">
    <text evidence="2">Belongs to the cyclin family.</text>
</comment>
<evidence type="ECO:0000256" key="2">
    <source>
        <dbReference type="RuleBase" id="RU000383"/>
    </source>
</evidence>
<evidence type="ECO:0000313" key="6">
    <source>
        <dbReference type="Proteomes" id="UP000215902"/>
    </source>
</evidence>
<dbReference type="EMBL" id="NIVC01000148">
    <property type="protein sequence ID" value="PAA89562.1"/>
    <property type="molecule type" value="Genomic_DNA"/>
</dbReference>
<dbReference type="CDD" id="cd20530">
    <property type="entry name" value="CYCLIN_CCNK_rpt1"/>
    <property type="match status" value="1"/>
</dbReference>
<dbReference type="STRING" id="282301.A0A267GW80"/>
<dbReference type="InterPro" id="IPR036915">
    <property type="entry name" value="Cyclin-like_sf"/>
</dbReference>
<dbReference type="InterPro" id="IPR043198">
    <property type="entry name" value="Cyclin/Ssn8"/>
</dbReference>
<feature type="compositionally biased region" description="Low complexity" evidence="3">
    <location>
        <begin position="441"/>
        <end position="462"/>
    </location>
</feature>
<dbReference type="OrthoDB" id="25002at2759"/>
<dbReference type="GO" id="GO:0016538">
    <property type="term" value="F:cyclin-dependent protein serine/threonine kinase regulator activity"/>
    <property type="evidence" value="ECO:0007669"/>
    <property type="project" value="InterPro"/>
</dbReference>
<dbReference type="AlphaFoldDB" id="A0A267GW80"/>
<dbReference type="SMART" id="SM00385">
    <property type="entry name" value="CYCLIN"/>
    <property type="match status" value="1"/>
</dbReference>
<name>A0A267GW80_9PLAT</name>
<gene>
    <name evidence="5" type="ORF">BOX15_Mlig018086g2</name>
</gene>
<accession>A0A267GW80</accession>
<reference evidence="5 6" key="1">
    <citation type="submission" date="2017-06" db="EMBL/GenBank/DDBJ databases">
        <title>A platform for efficient transgenesis in Macrostomum lignano, a flatworm model organism for stem cell research.</title>
        <authorList>
            <person name="Berezikov E."/>
        </authorList>
    </citation>
    <scope>NUCLEOTIDE SEQUENCE [LARGE SCALE GENOMIC DNA]</scope>
    <source>
        <strain evidence="5">DV1</strain>
        <tissue evidence="5">Whole organism</tissue>
    </source>
</reference>
<protein>
    <recommendedName>
        <fullName evidence="4">Cyclin-like domain-containing protein</fullName>
    </recommendedName>
</protein>
<proteinExistence type="inferred from homology"/>
<dbReference type="Gene3D" id="1.10.472.10">
    <property type="entry name" value="Cyclin-like"/>
    <property type="match status" value="2"/>
</dbReference>
<comment type="caution">
    <text evidence="5">The sequence shown here is derived from an EMBL/GenBank/DDBJ whole genome shotgun (WGS) entry which is preliminary data.</text>
</comment>
<keyword evidence="6" id="KW-1185">Reference proteome</keyword>
<dbReference type="SUPFAM" id="SSF47954">
    <property type="entry name" value="Cyclin-like"/>
    <property type="match status" value="2"/>
</dbReference>
<organism evidence="5 6">
    <name type="scientific">Macrostomum lignano</name>
    <dbReference type="NCBI Taxonomy" id="282301"/>
    <lineage>
        <taxon>Eukaryota</taxon>
        <taxon>Metazoa</taxon>
        <taxon>Spiralia</taxon>
        <taxon>Lophotrochozoa</taxon>
        <taxon>Platyhelminthes</taxon>
        <taxon>Rhabditophora</taxon>
        <taxon>Macrostomorpha</taxon>
        <taxon>Macrostomida</taxon>
        <taxon>Macrostomidae</taxon>
        <taxon>Macrostomum</taxon>
    </lineage>
</organism>